<gene>
    <name evidence="1" type="ORF">STAS_29058</name>
</gene>
<evidence type="ECO:0000313" key="1">
    <source>
        <dbReference type="EMBL" id="GER51661.1"/>
    </source>
</evidence>
<dbReference type="GO" id="GO:0016020">
    <property type="term" value="C:membrane"/>
    <property type="evidence" value="ECO:0007669"/>
    <property type="project" value="InterPro"/>
</dbReference>
<organism evidence="1 2">
    <name type="scientific">Striga asiatica</name>
    <name type="common">Asiatic witchweed</name>
    <name type="synonym">Buchnera asiatica</name>
    <dbReference type="NCBI Taxonomy" id="4170"/>
    <lineage>
        <taxon>Eukaryota</taxon>
        <taxon>Viridiplantae</taxon>
        <taxon>Streptophyta</taxon>
        <taxon>Embryophyta</taxon>
        <taxon>Tracheophyta</taxon>
        <taxon>Spermatophyta</taxon>
        <taxon>Magnoliopsida</taxon>
        <taxon>eudicotyledons</taxon>
        <taxon>Gunneridae</taxon>
        <taxon>Pentapetalae</taxon>
        <taxon>asterids</taxon>
        <taxon>lamiids</taxon>
        <taxon>Lamiales</taxon>
        <taxon>Orobanchaceae</taxon>
        <taxon>Buchnereae</taxon>
        <taxon>Striga</taxon>
    </lineage>
</organism>
<dbReference type="Proteomes" id="UP000325081">
    <property type="component" value="Unassembled WGS sequence"/>
</dbReference>
<keyword evidence="2" id="KW-1185">Reference proteome</keyword>
<sequence length="257" mass="28031">MDTCLSSNHSPEAVDKLNNCAGKPAPQFLIFPLSSPPWNLIRGSPFSRQTLSSNPSKVVQEVQKSIASNVEKCLRMMDILRAQNRVLDKVLSFYAHIRNGCQLPRMNKWNMSIPSNSNFAAILPGNSVAGVVVTNGISNFLNIYNTVLVVRLVLTWFPNAPPAIVSPLSTLCDPYLNIFRGLIPPLGGLDLSPILAFLVLNAFTSAAAALPAELPSTEGLKGIIQTREMASSCLTSSQKKWMRRFSRSKETSSNGEV</sequence>
<name>A0A5A7R5T3_STRAF</name>
<proteinExistence type="predicted"/>
<evidence type="ECO:0000313" key="2">
    <source>
        <dbReference type="Proteomes" id="UP000325081"/>
    </source>
</evidence>
<protein>
    <submittedName>
        <fullName evidence="1">YGGT family protein</fullName>
    </submittedName>
</protein>
<dbReference type="InterPro" id="IPR003425">
    <property type="entry name" value="CCB3/YggT"/>
</dbReference>
<dbReference type="PANTHER" id="PTHR33219:SF14">
    <property type="entry name" value="PROTEIN COFACTOR ASSEMBLY OF COMPLEX C SUBUNIT B CCB3, CHLOROPLASTIC-RELATED"/>
    <property type="match status" value="1"/>
</dbReference>
<accession>A0A5A7R5T3</accession>
<comment type="caution">
    <text evidence="1">The sequence shown here is derived from an EMBL/GenBank/DDBJ whole genome shotgun (WGS) entry which is preliminary data.</text>
</comment>
<dbReference type="OrthoDB" id="2066at2759"/>
<dbReference type="Pfam" id="PF02325">
    <property type="entry name" value="CCB3_YggT"/>
    <property type="match status" value="1"/>
</dbReference>
<dbReference type="GO" id="GO:0010020">
    <property type="term" value="P:chloroplast fission"/>
    <property type="evidence" value="ECO:0007669"/>
    <property type="project" value="TreeGrafter"/>
</dbReference>
<dbReference type="EMBL" id="BKCP01009848">
    <property type="protein sequence ID" value="GER51661.1"/>
    <property type="molecule type" value="Genomic_DNA"/>
</dbReference>
<reference evidence="2" key="1">
    <citation type="journal article" date="2019" name="Curr. Biol.">
        <title>Genome Sequence of Striga asiatica Provides Insight into the Evolution of Plant Parasitism.</title>
        <authorList>
            <person name="Yoshida S."/>
            <person name="Kim S."/>
            <person name="Wafula E.K."/>
            <person name="Tanskanen J."/>
            <person name="Kim Y.M."/>
            <person name="Honaas L."/>
            <person name="Yang Z."/>
            <person name="Spallek T."/>
            <person name="Conn C.E."/>
            <person name="Ichihashi Y."/>
            <person name="Cheong K."/>
            <person name="Cui S."/>
            <person name="Der J.P."/>
            <person name="Gundlach H."/>
            <person name="Jiao Y."/>
            <person name="Hori C."/>
            <person name="Ishida J.K."/>
            <person name="Kasahara H."/>
            <person name="Kiba T."/>
            <person name="Kim M.S."/>
            <person name="Koo N."/>
            <person name="Laohavisit A."/>
            <person name="Lee Y.H."/>
            <person name="Lumba S."/>
            <person name="McCourt P."/>
            <person name="Mortimer J.C."/>
            <person name="Mutuku J.M."/>
            <person name="Nomura T."/>
            <person name="Sasaki-Sekimoto Y."/>
            <person name="Seto Y."/>
            <person name="Wang Y."/>
            <person name="Wakatake T."/>
            <person name="Sakakibara H."/>
            <person name="Demura T."/>
            <person name="Yamaguchi S."/>
            <person name="Yoneyama K."/>
            <person name="Manabe R.I."/>
            <person name="Nelson D.C."/>
            <person name="Schulman A.H."/>
            <person name="Timko M.P."/>
            <person name="dePamphilis C.W."/>
            <person name="Choi D."/>
            <person name="Shirasu K."/>
        </authorList>
    </citation>
    <scope>NUCLEOTIDE SEQUENCE [LARGE SCALE GENOMIC DNA]</scope>
    <source>
        <strain evidence="2">cv. UVA1</strain>
    </source>
</reference>
<dbReference type="PANTHER" id="PTHR33219">
    <property type="entry name" value="YLMG HOMOLOG PROTEIN 2, CHLOROPLASTIC"/>
    <property type="match status" value="1"/>
</dbReference>
<dbReference type="AlphaFoldDB" id="A0A5A7R5T3"/>